<protein>
    <submittedName>
        <fullName evidence="2">Uncharacterized protein</fullName>
    </submittedName>
</protein>
<accession>A0A6M3LB45</accession>
<proteinExistence type="predicted"/>
<sequence length="55" mass="6233">MGIEDITTRDCDYHRQIGDTLDWCDLSDNPCFVGMIDGDECDELRNGGLSYEEIS</sequence>
<evidence type="ECO:0000313" key="2">
    <source>
        <dbReference type="EMBL" id="QJA91950.1"/>
    </source>
</evidence>
<reference evidence="2" key="1">
    <citation type="submission" date="2020-03" db="EMBL/GenBank/DDBJ databases">
        <title>The deep terrestrial virosphere.</title>
        <authorList>
            <person name="Holmfeldt K."/>
            <person name="Nilsson E."/>
            <person name="Simone D."/>
            <person name="Lopez-Fernandez M."/>
            <person name="Wu X."/>
            <person name="de Brujin I."/>
            <person name="Lundin D."/>
            <person name="Andersson A."/>
            <person name="Bertilsson S."/>
            <person name="Dopson M."/>
        </authorList>
    </citation>
    <scope>NUCLEOTIDE SEQUENCE</scope>
    <source>
        <strain evidence="1">MM415A00966</strain>
        <strain evidence="2">MM415B03226</strain>
    </source>
</reference>
<name>A0A6M3LB45_9ZZZZ</name>
<gene>
    <name evidence="1" type="ORF">MM415A00966_0022</name>
    <name evidence="2" type="ORF">MM415B03226_0006</name>
</gene>
<dbReference type="AlphaFoldDB" id="A0A6M3LB45"/>
<evidence type="ECO:0000313" key="1">
    <source>
        <dbReference type="EMBL" id="QJA78953.1"/>
    </source>
</evidence>
<dbReference type="EMBL" id="MT142360">
    <property type="protein sequence ID" value="QJA78953.1"/>
    <property type="molecule type" value="Genomic_DNA"/>
</dbReference>
<organism evidence="2">
    <name type="scientific">viral metagenome</name>
    <dbReference type="NCBI Taxonomy" id="1070528"/>
    <lineage>
        <taxon>unclassified sequences</taxon>
        <taxon>metagenomes</taxon>
        <taxon>organismal metagenomes</taxon>
    </lineage>
</organism>
<dbReference type="EMBL" id="MT143026">
    <property type="protein sequence ID" value="QJA91950.1"/>
    <property type="molecule type" value="Genomic_DNA"/>
</dbReference>